<organism evidence="1 2">
    <name type="scientific">Liquidambar formosana</name>
    <name type="common">Formosan gum</name>
    <dbReference type="NCBI Taxonomy" id="63359"/>
    <lineage>
        <taxon>Eukaryota</taxon>
        <taxon>Viridiplantae</taxon>
        <taxon>Streptophyta</taxon>
        <taxon>Embryophyta</taxon>
        <taxon>Tracheophyta</taxon>
        <taxon>Spermatophyta</taxon>
        <taxon>Magnoliopsida</taxon>
        <taxon>eudicotyledons</taxon>
        <taxon>Gunneridae</taxon>
        <taxon>Pentapetalae</taxon>
        <taxon>Saxifragales</taxon>
        <taxon>Altingiaceae</taxon>
        <taxon>Liquidambar</taxon>
    </lineage>
</organism>
<name>A0AAP0RYS6_LIQFO</name>
<gene>
    <name evidence="1" type="ORF">L1049_015233</name>
</gene>
<dbReference type="AlphaFoldDB" id="A0AAP0RYS6"/>
<comment type="caution">
    <text evidence="1">The sequence shown here is derived from an EMBL/GenBank/DDBJ whole genome shotgun (WGS) entry which is preliminary data.</text>
</comment>
<evidence type="ECO:0000313" key="1">
    <source>
        <dbReference type="EMBL" id="KAK9286828.1"/>
    </source>
</evidence>
<evidence type="ECO:0000313" key="2">
    <source>
        <dbReference type="Proteomes" id="UP001415857"/>
    </source>
</evidence>
<dbReference type="EMBL" id="JBBPBK010000004">
    <property type="protein sequence ID" value="KAK9286828.1"/>
    <property type="molecule type" value="Genomic_DNA"/>
</dbReference>
<sequence length="68" mass="7661">MRSEAIRGNPKWTVSLLVKGWDVTNGIKAEPTLRWWGRSHMTCGLLGGVYYSDQEPRVKTLEARGQDG</sequence>
<dbReference type="Proteomes" id="UP001415857">
    <property type="component" value="Unassembled WGS sequence"/>
</dbReference>
<accession>A0AAP0RYS6</accession>
<proteinExistence type="predicted"/>
<protein>
    <submittedName>
        <fullName evidence="1">Uncharacterized protein</fullName>
    </submittedName>
</protein>
<reference evidence="1 2" key="1">
    <citation type="journal article" date="2024" name="Plant J.">
        <title>Genome sequences and population genomics reveal climatic adaptation and genomic divergence between two closely related sweetgum species.</title>
        <authorList>
            <person name="Xu W.Q."/>
            <person name="Ren C.Q."/>
            <person name="Zhang X.Y."/>
            <person name="Comes H.P."/>
            <person name="Liu X.H."/>
            <person name="Li Y.G."/>
            <person name="Kettle C.J."/>
            <person name="Jalonen R."/>
            <person name="Gaisberger H."/>
            <person name="Ma Y.Z."/>
            <person name="Qiu Y.X."/>
        </authorList>
    </citation>
    <scope>NUCLEOTIDE SEQUENCE [LARGE SCALE GENOMIC DNA]</scope>
    <source>
        <strain evidence="1">Hangzhou</strain>
    </source>
</reference>
<keyword evidence="2" id="KW-1185">Reference proteome</keyword>